<dbReference type="EMBL" id="BAABKX010000008">
    <property type="protein sequence ID" value="GAA5050559.1"/>
    <property type="molecule type" value="Genomic_DNA"/>
</dbReference>
<evidence type="ECO:0000313" key="2">
    <source>
        <dbReference type="EMBL" id="GAA5050559.1"/>
    </source>
</evidence>
<evidence type="ECO:0000313" key="3">
    <source>
        <dbReference type="Proteomes" id="UP001501729"/>
    </source>
</evidence>
<name>A0AAV3UHA4_9EURY</name>
<accession>A0AAV3UHA4</accession>
<dbReference type="Pfam" id="PF00884">
    <property type="entry name" value="Sulfatase"/>
    <property type="match status" value="1"/>
</dbReference>
<sequence>MVDDDSFAMPEQFNQNMSLPEVFEKYGYSTLGLFGFPMPFMASKTWFMKHRVWADEPAETLSEYYRSWRKSKDKTFAYLHLGDLHAPVEPPQRFIEARDVDTDLPHLPVIKKYTRSYNASNECKYYRKNKLRLYQAALDYVSESLRKLSKDENTLFVLIGDHGEAFWEHYQIDHEFTDSRPNYGVGHGGTPFDKVARVPVGTNNKKLQPSGGYASLIDLPATLIEYIFNENIDTSGMSWRHNLPEDRAVLCEGVRYGPERKAVYKNGKKLIHSKHDNISLAACVTDDGENFDPNIDVTKLSHSLPDSWEQNSEGSTSQMVQDQLEALGYK</sequence>
<feature type="domain" description="Sulfatase N-terminal" evidence="1">
    <location>
        <begin position="15"/>
        <end position="180"/>
    </location>
</feature>
<organism evidence="2 3">
    <name type="scientific">Haladaptatus pallidirubidus</name>
    <dbReference type="NCBI Taxonomy" id="1008152"/>
    <lineage>
        <taxon>Archaea</taxon>
        <taxon>Methanobacteriati</taxon>
        <taxon>Methanobacteriota</taxon>
        <taxon>Stenosarchaea group</taxon>
        <taxon>Halobacteria</taxon>
        <taxon>Halobacteriales</taxon>
        <taxon>Haladaptataceae</taxon>
        <taxon>Haladaptatus</taxon>
    </lineage>
</organism>
<dbReference type="AlphaFoldDB" id="A0AAV3UHA4"/>
<dbReference type="SUPFAM" id="SSF53649">
    <property type="entry name" value="Alkaline phosphatase-like"/>
    <property type="match status" value="1"/>
</dbReference>
<dbReference type="Proteomes" id="UP001501729">
    <property type="component" value="Unassembled WGS sequence"/>
</dbReference>
<reference evidence="2 3" key="1">
    <citation type="journal article" date="2019" name="Int. J. Syst. Evol. Microbiol.">
        <title>The Global Catalogue of Microorganisms (GCM) 10K type strain sequencing project: providing services to taxonomists for standard genome sequencing and annotation.</title>
        <authorList>
            <consortium name="The Broad Institute Genomics Platform"/>
            <consortium name="The Broad Institute Genome Sequencing Center for Infectious Disease"/>
            <person name="Wu L."/>
            <person name="Ma J."/>
        </authorList>
    </citation>
    <scope>NUCLEOTIDE SEQUENCE [LARGE SCALE GENOMIC DNA]</scope>
    <source>
        <strain evidence="2 3">JCM 17504</strain>
    </source>
</reference>
<gene>
    <name evidence="2" type="ORF">GCM10025751_24820</name>
</gene>
<keyword evidence="3" id="KW-1185">Reference proteome</keyword>
<evidence type="ECO:0000259" key="1">
    <source>
        <dbReference type="Pfam" id="PF00884"/>
    </source>
</evidence>
<comment type="caution">
    <text evidence="2">The sequence shown here is derived from an EMBL/GenBank/DDBJ whole genome shotgun (WGS) entry which is preliminary data.</text>
</comment>
<protein>
    <recommendedName>
        <fullName evidence="1">Sulfatase N-terminal domain-containing protein</fullName>
    </recommendedName>
</protein>
<dbReference type="InterPro" id="IPR017850">
    <property type="entry name" value="Alkaline_phosphatase_core_sf"/>
</dbReference>
<dbReference type="InterPro" id="IPR000917">
    <property type="entry name" value="Sulfatase_N"/>
</dbReference>
<proteinExistence type="predicted"/>
<dbReference type="Gene3D" id="3.40.720.10">
    <property type="entry name" value="Alkaline Phosphatase, subunit A"/>
    <property type="match status" value="1"/>
</dbReference>